<dbReference type="InterPro" id="IPR011128">
    <property type="entry name" value="G3P_DH_NAD-dep_N"/>
</dbReference>
<dbReference type="PRINTS" id="PR00077">
    <property type="entry name" value="GPDHDRGNASE"/>
</dbReference>
<dbReference type="PROSITE" id="PS00957">
    <property type="entry name" value="NAD_G3PDH"/>
    <property type="match status" value="1"/>
</dbReference>
<evidence type="ECO:0000256" key="5">
    <source>
        <dbReference type="ARBA" id="ARBA00048683"/>
    </source>
</evidence>
<accession>A0AAW0Q4Q7</accession>
<dbReference type="GO" id="GO:0005634">
    <property type="term" value="C:nucleus"/>
    <property type="evidence" value="ECO:0007669"/>
    <property type="project" value="TreeGrafter"/>
</dbReference>
<comment type="catalytic activity">
    <reaction evidence="5 11">
        <text>sn-glycerol 3-phosphate + NAD(+) = dihydroxyacetone phosphate + NADH + H(+)</text>
        <dbReference type="Rhea" id="RHEA:11092"/>
        <dbReference type="ChEBI" id="CHEBI:15378"/>
        <dbReference type="ChEBI" id="CHEBI:57540"/>
        <dbReference type="ChEBI" id="CHEBI:57597"/>
        <dbReference type="ChEBI" id="CHEBI:57642"/>
        <dbReference type="ChEBI" id="CHEBI:57945"/>
        <dbReference type="EC" id="1.1.1.8"/>
    </reaction>
</comment>
<evidence type="ECO:0000256" key="7">
    <source>
        <dbReference type="PIRSR" id="PIRSR000114-1"/>
    </source>
</evidence>
<dbReference type="InterPro" id="IPR006168">
    <property type="entry name" value="G3P_DH_NAD-dep"/>
</dbReference>
<reference evidence="14 15" key="1">
    <citation type="submission" date="2023-01" db="EMBL/GenBank/DDBJ databases">
        <title>Analysis of 21 Apiospora genomes using comparative genomics revels a genus with tremendous synthesis potential of carbohydrate active enzymes and secondary metabolites.</title>
        <authorList>
            <person name="Sorensen T."/>
        </authorList>
    </citation>
    <scope>NUCLEOTIDE SEQUENCE [LARGE SCALE GENOMIC DNA]</scope>
    <source>
        <strain evidence="14 15">CBS 117206</strain>
    </source>
</reference>
<dbReference type="Pfam" id="PF07479">
    <property type="entry name" value="NAD_Gly3P_dh_C"/>
    <property type="match status" value="1"/>
</dbReference>
<dbReference type="GO" id="GO:0005975">
    <property type="term" value="P:carbohydrate metabolic process"/>
    <property type="evidence" value="ECO:0007669"/>
    <property type="project" value="InterPro"/>
</dbReference>
<feature type="binding site" evidence="9">
    <location>
        <position position="322"/>
    </location>
    <ligand>
        <name>NAD(+)</name>
        <dbReference type="ChEBI" id="CHEBI:57540"/>
    </ligand>
</feature>
<proteinExistence type="inferred from homology"/>
<evidence type="ECO:0000256" key="2">
    <source>
        <dbReference type="ARBA" id="ARBA00013218"/>
    </source>
</evidence>
<comment type="similarity">
    <text evidence="1 10">Belongs to the NAD-dependent glycerol-3-phosphate dehydrogenase family.</text>
</comment>
<dbReference type="Proteomes" id="UP001392437">
    <property type="component" value="Unassembled WGS sequence"/>
</dbReference>
<dbReference type="NCBIfam" id="TIGR03376">
    <property type="entry name" value="glycerol3P_DH"/>
    <property type="match status" value="1"/>
</dbReference>
<sequence length="400" mass="44046">MSPGFLSTQAQAHEKRHKVTVIGSGNWGSTISKIVAENTKEHPDIFEPEVHMWVYEEDVTIPKDSPHYDEAVGDQPQKLTHIINKYHENVKYLPGIKLPSNLIANPSVVDAVKDSSILIFNLPHQFIDRVSSQIKGKIVPFARGISCIKGVHVTDEGISLFSEWIGDGLGIYCGALSGANIASEIAAEKWCGTTIAYDPRPWTRCPRTHQQDQARACACRIPPLDHDTFQLLFERPYFLVSMVSDVAGVSLGGALKNIVALGAGFVVGLGLGDNAKSEIVRRGLLEMIKFGKEFFKETVQPETFTIESAGVADLITSCSSGRNFRCASHAVEQGVSVAEIEAKELNGQKLQGTTTAMEVHSFLKVHNMEKDYPLFTAVNDIIEGKNTYQDLLQLINKRRN</sequence>
<dbReference type="InterPro" id="IPR006109">
    <property type="entry name" value="G3P_DH_NAD-dep_C"/>
</dbReference>
<keyword evidence="4 9" id="KW-0520">NAD</keyword>
<comment type="caution">
    <text evidence="14">The sequence shown here is derived from an EMBL/GenBank/DDBJ whole genome shotgun (WGS) entry which is preliminary data.</text>
</comment>
<dbReference type="GO" id="GO:0046168">
    <property type="term" value="P:glycerol-3-phosphate catabolic process"/>
    <property type="evidence" value="ECO:0007669"/>
    <property type="project" value="UniProtKB-UniRule"/>
</dbReference>
<dbReference type="GO" id="GO:0042803">
    <property type="term" value="F:protein homodimerization activity"/>
    <property type="evidence" value="ECO:0007669"/>
    <property type="project" value="InterPro"/>
</dbReference>
<feature type="binding site" evidence="9">
    <location>
        <position position="182"/>
    </location>
    <ligand>
        <name>NAD(+)</name>
        <dbReference type="ChEBI" id="CHEBI:57540"/>
    </ligand>
</feature>
<evidence type="ECO:0000313" key="15">
    <source>
        <dbReference type="Proteomes" id="UP001392437"/>
    </source>
</evidence>
<feature type="binding site" evidence="9">
    <location>
        <position position="351"/>
    </location>
    <ligand>
        <name>NAD(+)</name>
        <dbReference type="ChEBI" id="CHEBI:57540"/>
    </ligand>
</feature>
<evidence type="ECO:0000313" key="14">
    <source>
        <dbReference type="EMBL" id="KAK8095626.1"/>
    </source>
</evidence>
<evidence type="ECO:0000256" key="10">
    <source>
        <dbReference type="RuleBase" id="RU000437"/>
    </source>
</evidence>
<dbReference type="PIRSF" id="PIRSF000114">
    <property type="entry name" value="Glycerol-3-P_dh"/>
    <property type="match status" value="1"/>
</dbReference>
<protein>
    <recommendedName>
        <fullName evidence="6 11">Glycerol-3-phosphate dehydrogenase [NAD(+)]</fullName>
        <ecNumber evidence="2 11">1.1.1.8</ecNumber>
    </recommendedName>
</protein>
<dbReference type="Gene3D" id="1.10.1040.10">
    <property type="entry name" value="N-(1-d-carboxylethyl)-l-norvaline Dehydrogenase, domain 2"/>
    <property type="match status" value="1"/>
</dbReference>
<evidence type="ECO:0000256" key="4">
    <source>
        <dbReference type="ARBA" id="ARBA00023027"/>
    </source>
</evidence>
<keyword evidence="15" id="KW-1185">Reference proteome</keyword>
<dbReference type="InterPro" id="IPR036291">
    <property type="entry name" value="NAD(P)-bd_dom_sf"/>
</dbReference>
<dbReference type="AlphaFoldDB" id="A0AAW0Q4Q7"/>
<feature type="binding site" evidence="9">
    <location>
        <position position="349"/>
    </location>
    <ligand>
        <name>NAD(+)</name>
        <dbReference type="ChEBI" id="CHEBI:57540"/>
    </ligand>
</feature>
<keyword evidence="3 10" id="KW-0560">Oxidoreductase</keyword>
<evidence type="ECO:0000256" key="1">
    <source>
        <dbReference type="ARBA" id="ARBA00011009"/>
    </source>
</evidence>
<dbReference type="EC" id="1.1.1.8" evidence="2 11"/>
<dbReference type="InterPro" id="IPR008927">
    <property type="entry name" value="6-PGluconate_DH-like_C_sf"/>
</dbReference>
<evidence type="ECO:0000259" key="12">
    <source>
        <dbReference type="Pfam" id="PF01210"/>
    </source>
</evidence>
<evidence type="ECO:0000259" key="13">
    <source>
        <dbReference type="Pfam" id="PF07479"/>
    </source>
</evidence>
<name>A0AAW0Q4Q7_9PEZI</name>
<evidence type="ECO:0000256" key="11">
    <source>
        <dbReference type="RuleBase" id="RU361243"/>
    </source>
</evidence>
<dbReference type="GO" id="GO:0005829">
    <property type="term" value="C:cytosol"/>
    <property type="evidence" value="ECO:0007669"/>
    <property type="project" value="TreeGrafter"/>
</dbReference>
<feature type="domain" description="Glycerol-3-phosphate dehydrogenase NAD-dependent C-terminal" evidence="13">
    <location>
        <begin position="245"/>
        <end position="392"/>
    </location>
</feature>
<feature type="binding site" evidence="8">
    <location>
        <begin position="322"/>
        <end position="323"/>
    </location>
    <ligand>
        <name>substrate</name>
    </ligand>
</feature>
<evidence type="ECO:0000256" key="9">
    <source>
        <dbReference type="PIRSR" id="PIRSR000114-3"/>
    </source>
</evidence>
<dbReference type="InterPro" id="IPR017751">
    <property type="entry name" value="G3P_DH_NAD-dep_euk"/>
</dbReference>
<dbReference type="SUPFAM" id="SSF48179">
    <property type="entry name" value="6-phosphogluconate dehydrogenase C-terminal domain-like"/>
    <property type="match status" value="1"/>
</dbReference>
<gene>
    <name evidence="14" type="ORF">PG999_013648</name>
</gene>
<dbReference type="Gene3D" id="3.40.50.720">
    <property type="entry name" value="NAD(P)-binding Rossmann-like Domain"/>
    <property type="match status" value="1"/>
</dbReference>
<dbReference type="EMBL" id="JAQQWP010000011">
    <property type="protein sequence ID" value="KAK8095626.1"/>
    <property type="molecule type" value="Genomic_DNA"/>
</dbReference>
<dbReference type="InterPro" id="IPR013328">
    <property type="entry name" value="6PGD_dom2"/>
</dbReference>
<feature type="binding site" evidence="9">
    <location>
        <begin position="23"/>
        <end position="28"/>
    </location>
    <ligand>
        <name>NAD(+)</name>
        <dbReference type="ChEBI" id="CHEBI:57540"/>
    </ligand>
</feature>
<feature type="active site" description="Proton acceptor" evidence="7">
    <location>
        <position position="256"/>
    </location>
</feature>
<feature type="binding site" evidence="8">
    <location>
        <position position="149"/>
    </location>
    <ligand>
        <name>substrate</name>
    </ligand>
</feature>
<dbReference type="GO" id="GO:0141152">
    <property type="term" value="F:glycerol-3-phosphate dehydrogenase (NAD+) activity"/>
    <property type="evidence" value="ECO:0007669"/>
    <property type="project" value="UniProtKB-UniRule"/>
</dbReference>
<dbReference type="PANTHER" id="PTHR11728:SF8">
    <property type="entry name" value="GLYCEROL-3-PHOSPHATE DEHYDROGENASE [NAD(+)]-RELATED"/>
    <property type="match status" value="1"/>
</dbReference>
<dbReference type="GO" id="GO:0051287">
    <property type="term" value="F:NAD binding"/>
    <property type="evidence" value="ECO:0007669"/>
    <property type="project" value="UniProtKB-UniRule"/>
</dbReference>
<feature type="binding site" evidence="9">
    <location>
        <position position="126"/>
    </location>
    <ligand>
        <name>NAD(+)</name>
        <dbReference type="ChEBI" id="CHEBI:57540"/>
    </ligand>
</feature>
<organism evidence="14 15">
    <name type="scientific">Apiospora kogelbergensis</name>
    <dbReference type="NCBI Taxonomy" id="1337665"/>
    <lineage>
        <taxon>Eukaryota</taxon>
        <taxon>Fungi</taxon>
        <taxon>Dikarya</taxon>
        <taxon>Ascomycota</taxon>
        <taxon>Pezizomycotina</taxon>
        <taxon>Sordariomycetes</taxon>
        <taxon>Xylariomycetidae</taxon>
        <taxon>Amphisphaeriales</taxon>
        <taxon>Apiosporaceae</taxon>
        <taxon>Apiospora</taxon>
    </lineage>
</organism>
<dbReference type="SUPFAM" id="SSF51735">
    <property type="entry name" value="NAD(P)-binding Rossmann-fold domains"/>
    <property type="match status" value="1"/>
</dbReference>
<dbReference type="Pfam" id="PF01210">
    <property type="entry name" value="NAD_Gly3P_dh_N"/>
    <property type="match status" value="1"/>
</dbReference>
<dbReference type="PANTHER" id="PTHR11728">
    <property type="entry name" value="GLYCEROL-3-PHOSPHATE DEHYDROGENASE"/>
    <property type="match status" value="1"/>
</dbReference>
<dbReference type="FunFam" id="3.40.50.720:FF:000294">
    <property type="entry name" value="Glycerol-3-phosphate dehydrogenase [NAD(+)]"/>
    <property type="match status" value="1"/>
</dbReference>
<feature type="domain" description="Glycerol-3-phosphate dehydrogenase NAD-dependent N-terminal" evidence="12">
    <location>
        <begin position="18"/>
        <end position="198"/>
    </location>
</feature>
<evidence type="ECO:0000256" key="6">
    <source>
        <dbReference type="ARBA" id="ARBA00072861"/>
    </source>
</evidence>
<evidence type="ECO:0000256" key="8">
    <source>
        <dbReference type="PIRSR" id="PIRSR000114-2"/>
    </source>
</evidence>
<dbReference type="FunFam" id="1.10.1040.10:FF:000004">
    <property type="entry name" value="Glycerol-3-phosphate dehydrogenase [NAD(+)]"/>
    <property type="match status" value="1"/>
</dbReference>
<evidence type="ECO:0000256" key="3">
    <source>
        <dbReference type="ARBA" id="ARBA00023002"/>
    </source>
</evidence>